<dbReference type="PROSITE" id="PS00039">
    <property type="entry name" value="DEAD_ATP_HELICASE"/>
    <property type="match status" value="1"/>
</dbReference>
<name>A0A6P1M9J2_9BACT</name>
<dbReference type="GO" id="GO:0016787">
    <property type="term" value="F:hydrolase activity"/>
    <property type="evidence" value="ECO:0007669"/>
    <property type="project" value="UniProtKB-KW"/>
</dbReference>
<dbReference type="SMART" id="SM00490">
    <property type="entry name" value="HELICc"/>
    <property type="match status" value="1"/>
</dbReference>
<feature type="compositionally biased region" description="Basic and acidic residues" evidence="10">
    <location>
        <begin position="35"/>
        <end position="45"/>
    </location>
</feature>
<dbReference type="CDD" id="cd00268">
    <property type="entry name" value="DEADc"/>
    <property type="match status" value="1"/>
</dbReference>
<feature type="compositionally biased region" description="Gly residues" evidence="10">
    <location>
        <begin position="482"/>
        <end position="491"/>
    </location>
</feature>
<dbReference type="PANTHER" id="PTHR47959:SF10">
    <property type="entry name" value="ATP-DEPENDENT RNA HELICASE RHLB"/>
    <property type="match status" value="1"/>
</dbReference>
<evidence type="ECO:0000256" key="3">
    <source>
        <dbReference type="ARBA" id="ARBA00022801"/>
    </source>
</evidence>
<dbReference type="PANTHER" id="PTHR47959">
    <property type="entry name" value="ATP-DEPENDENT RNA HELICASE RHLE-RELATED"/>
    <property type="match status" value="1"/>
</dbReference>
<dbReference type="InterPro" id="IPR001650">
    <property type="entry name" value="Helicase_C-like"/>
</dbReference>
<evidence type="ECO:0000256" key="2">
    <source>
        <dbReference type="ARBA" id="ARBA00022741"/>
    </source>
</evidence>
<protein>
    <submittedName>
        <fullName evidence="14">DEAD/DEAH box helicase</fullName>
    </submittedName>
</protein>
<dbReference type="KEGG" id="taer:GT409_07140"/>
<dbReference type="PROSITE" id="PS51192">
    <property type="entry name" value="HELICASE_ATP_BIND_1"/>
    <property type="match status" value="1"/>
</dbReference>
<reference evidence="14 15" key="1">
    <citation type="submission" date="2020-01" db="EMBL/GenBank/DDBJ databases">
        <title>Ponticoccus aerotolerans gen. nov., sp. nov., an anaerobic bacterium and proposal of Ponticoccusceae fam. nov., Ponticoccusles ord. nov. and Ponticoccuse classis nov. in the phylum Kiritimatiellaeota.</title>
        <authorList>
            <person name="Zhou L.Y."/>
            <person name="Du Z.J."/>
        </authorList>
    </citation>
    <scope>NUCLEOTIDE SEQUENCE [LARGE SCALE GENOMIC DNA]</scope>
    <source>
        <strain evidence="14 15">S-5007</strain>
    </source>
</reference>
<dbReference type="GO" id="GO:0005829">
    <property type="term" value="C:cytosol"/>
    <property type="evidence" value="ECO:0007669"/>
    <property type="project" value="TreeGrafter"/>
</dbReference>
<dbReference type="InterPro" id="IPR050079">
    <property type="entry name" value="DEAD_box_RNA_helicase"/>
</dbReference>
<evidence type="ECO:0000256" key="7">
    <source>
        <dbReference type="ARBA" id="ARBA00038437"/>
    </source>
</evidence>
<evidence type="ECO:0000256" key="9">
    <source>
        <dbReference type="RuleBase" id="RU000492"/>
    </source>
</evidence>
<evidence type="ECO:0000313" key="15">
    <source>
        <dbReference type="Proteomes" id="UP000464954"/>
    </source>
</evidence>
<dbReference type="SUPFAM" id="SSF52540">
    <property type="entry name" value="P-loop containing nucleoside triphosphate hydrolases"/>
    <property type="match status" value="1"/>
</dbReference>
<dbReference type="PROSITE" id="PS51194">
    <property type="entry name" value="HELICASE_CTER"/>
    <property type="match status" value="1"/>
</dbReference>
<evidence type="ECO:0000256" key="4">
    <source>
        <dbReference type="ARBA" id="ARBA00022806"/>
    </source>
</evidence>
<evidence type="ECO:0000313" key="14">
    <source>
        <dbReference type="EMBL" id="QHI69234.1"/>
    </source>
</evidence>
<keyword evidence="15" id="KW-1185">Reference proteome</keyword>
<dbReference type="Gene3D" id="3.40.50.300">
    <property type="entry name" value="P-loop containing nucleotide triphosphate hydrolases"/>
    <property type="match status" value="2"/>
</dbReference>
<feature type="region of interest" description="Disordered" evidence="10">
    <location>
        <begin position="1"/>
        <end position="84"/>
    </location>
</feature>
<accession>A0A6P1M9J2</accession>
<dbReference type="GO" id="GO:0003724">
    <property type="term" value="F:RNA helicase activity"/>
    <property type="evidence" value="ECO:0007669"/>
    <property type="project" value="InterPro"/>
</dbReference>
<keyword evidence="2 9" id="KW-0547">Nucleotide-binding</keyword>
<evidence type="ECO:0000256" key="8">
    <source>
        <dbReference type="PROSITE-ProRule" id="PRU00552"/>
    </source>
</evidence>
<dbReference type="PROSITE" id="PS51195">
    <property type="entry name" value="Q_MOTIF"/>
    <property type="match status" value="1"/>
</dbReference>
<dbReference type="AlphaFoldDB" id="A0A6P1M9J2"/>
<dbReference type="GO" id="GO:0003723">
    <property type="term" value="F:RNA binding"/>
    <property type="evidence" value="ECO:0007669"/>
    <property type="project" value="UniProtKB-KW"/>
</dbReference>
<gene>
    <name evidence="14" type="ORF">GT409_07140</name>
</gene>
<keyword evidence="4 9" id="KW-0347">Helicase</keyword>
<dbReference type="InterPro" id="IPR023554">
    <property type="entry name" value="RNA_helicase_ATP-dep_RhlB"/>
</dbReference>
<keyword evidence="6" id="KW-0694">RNA-binding</keyword>
<keyword evidence="5 9" id="KW-0067">ATP-binding</keyword>
<feature type="domain" description="Helicase C-terminal" evidence="12">
    <location>
        <begin position="306"/>
        <end position="467"/>
    </location>
</feature>
<dbReference type="RefSeq" id="WP_160628371.1">
    <property type="nucleotide sequence ID" value="NZ_CP047593.1"/>
</dbReference>
<dbReference type="InterPro" id="IPR027417">
    <property type="entry name" value="P-loop_NTPase"/>
</dbReference>
<feature type="short sequence motif" description="Q motif" evidence="8">
    <location>
        <begin position="86"/>
        <end position="114"/>
    </location>
</feature>
<feature type="compositionally biased region" description="Low complexity" evidence="10">
    <location>
        <begin position="52"/>
        <end position="62"/>
    </location>
</feature>
<dbReference type="SMART" id="SM00487">
    <property type="entry name" value="DEXDc"/>
    <property type="match status" value="1"/>
</dbReference>
<evidence type="ECO:0000256" key="6">
    <source>
        <dbReference type="ARBA" id="ARBA00022884"/>
    </source>
</evidence>
<dbReference type="Pfam" id="PF00271">
    <property type="entry name" value="Helicase_C"/>
    <property type="match status" value="1"/>
</dbReference>
<organism evidence="14 15">
    <name type="scientific">Tichowtungia aerotolerans</name>
    <dbReference type="NCBI Taxonomy" id="2697043"/>
    <lineage>
        <taxon>Bacteria</taxon>
        <taxon>Pseudomonadati</taxon>
        <taxon>Kiritimatiellota</taxon>
        <taxon>Tichowtungiia</taxon>
        <taxon>Tichowtungiales</taxon>
        <taxon>Tichowtungiaceae</taxon>
        <taxon>Tichowtungia</taxon>
    </lineage>
</organism>
<dbReference type="InterPro" id="IPR014001">
    <property type="entry name" value="Helicase_ATP-bd"/>
</dbReference>
<dbReference type="CDD" id="cd18787">
    <property type="entry name" value="SF2_C_DEAD"/>
    <property type="match status" value="1"/>
</dbReference>
<keyword evidence="3 9" id="KW-0378">Hydrolase</keyword>
<evidence type="ECO:0000256" key="5">
    <source>
        <dbReference type="ARBA" id="ARBA00022840"/>
    </source>
</evidence>
<feature type="region of interest" description="Disordered" evidence="10">
    <location>
        <begin position="464"/>
        <end position="513"/>
    </location>
</feature>
<evidence type="ECO:0000259" key="12">
    <source>
        <dbReference type="PROSITE" id="PS51194"/>
    </source>
</evidence>
<proteinExistence type="inferred from homology"/>
<dbReference type="GO" id="GO:0005524">
    <property type="term" value="F:ATP binding"/>
    <property type="evidence" value="ECO:0007669"/>
    <property type="project" value="UniProtKB-KW"/>
</dbReference>
<dbReference type="Proteomes" id="UP000464954">
    <property type="component" value="Chromosome"/>
</dbReference>
<evidence type="ECO:0000259" key="13">
    <source>
        <dbReference type="PROSITE" id="PS51195"/>
    </source>
</evidence>
<comment type="similarity">
    <text evidence="7 9">Belongs to the DEAD box helicase family.</text>
</comment>
<dbReference type="InterPro" id="IPR044742">
    <property type="entry name" value="DEAD/DEAH_RhlB"/>
</dbReference>
<dbReference type="Pfam" id="PF00270">
    <property type="entry name" value="DEAD"/>
    <property type="match status" value="1"/>
</dbReference>
<evidence type="ECO:0000259" key="11">
    <source>
        <dbReference type="PROSITE" id="PS51192"/>
    </source>
</evidence>
<feature type="domain" description="DEAD-box RNA helicase Q" evidence="13">
    <location>
        <begin position="86"/>
        <end position="114"/>
    </location>
</feature>
<sequence length="513" mass="57483">MPSFITKIGKLFRKQETYKPSQSKKTGAKKSKSQPKQEPKQGDAPRRRKPQAQKNRPQQQKQRAPKKPAKPWDPASFQVEPEEGKTRFHDLDLPQEIMHAIADLNFKYCTPIQAEILPLTMAGKDMAGKAQTGTGKTAAFLLGIFTEFLRNPKGKPKPGCPRALILAPTRELAMQIRDDAEKLSKYTPFKTVAVYGGIDYDKQRRLFDAPVDIVVATPGRLIDFAQQNVLNLRGVKTLIIDEADRMLDMGFIPDVRRIVYKTPPKEKRQTLLFSATLDDEVMRLAAAWMTDPGRIEIEPDHAATDLVEQRVYLVTDDQKFALLYNILTKEASDSSAIIFTNRRDQTERLADALYRHGIDCEILSGAVNQNRRQRILADFKSGKCKLVVATDVAGRGIHVDDITHVVNFNIPERPDDYVHRIGRTGRAGKKGISVTFACEKESFELPAIEELLGERLSCIQPEEGMLELPEPVRKPRPRKPAGPGGRSGGNRGPRRRSGGDGSRPPRRNSGPKK</sequence>
<evidence type="ECO:0000256" key="1">
    <source>
        <dbReference type="ARBA" id="ARBA00022490"/>
    </source>
</evidence>
<dbReference type="InterPro" id="IPR014014">
    <property type="entry name" value="RNA_helicase_DEAD_Q_motif"/>
</dbReference>
<keyword evidence="1" id="KW-0963">Cytoplasm</keyword>
<dbReference type="EMBL" id="CP047593">
    <property type="protein sequence ID" value="QHI69234.1"/>
    <property type="molecule type" value="Genomic_DNA"/>
</dbReference>
<dbReference type="HAMAP" id="MF_00661">
    <property type="entry name" value="DEAD_helicase_RhlB"/>
    <property type="match status" value="1"/>
</dbReference>
<dbReference type="InterPro" id="IPR011545">
    <property type="entry name" value="DEAD/DEAH_box_helicase_dom"/>
</dbReference>
<feature type="domain" description="Helicase ATP-binding" evidence="11">
    <location>
        <begin position="117"/>
        <end position="295"/>
    </location>
</feature>
<evidence type="ECO:0000256" key="10">
    <source>
        <dbReference type="SAM" id="MobiDB-lite"/>
    </source>
</evidence>
<dbReference type="InterPro" id="IPR000629">
    <property type="entry name" value="RNA-helicase_DEAD-box_CS"/>
</dbReference>
<feature type="compositionally biased region" description="Basic residues" evidence="10">
    <location>
        <begin position="504"/>
        <end position="513"/>
    </location>
</feature>